<keyword evidence="4" id="KW-1185">Reference proteome</keyword>
<evidence type="ECO:0008006" key="5">
    <source>
        <dbReference type="Google" id="ProtNLM"/>
    </source>
</evidence>
<comment type="subcellular location">
    <subcellularLocation>
        <location evidence="1">Membrane</location>
    </subcellularLocation>
</comment>
<gene>
    <name evidence="3" type="ORF">MIMGU_mgv1a020909mg</name>
</gene>
<dbReference type="EMBL" id="KI632106">
    <property type="protein sequence ID" value="EYU24880.1"/>
    <property type="molecule type" value="Genomic_DNA"/>
</dbReference>
<name>A0A022QEB5_ERYGU</name>
<dbReference type="GO" id="GO:0009506">
    <property type="term" value="C:plasmodesma"/>
    <property type="evidence" value="ECO:0000318"/>
    <property type="project" value="GO_Central"/>
</dbReference>
<organism evidence="3 4">
    <name type="scientific">Erythranthe guttata</name>
    <name type="common">Yellow monkey flower</name>
    <name type="synonym">Mimulus guttatus</name>
    <dbReference type="NCBI Taxonomy" id="4155"/>
    <lineage>
        <taxon>Eukaryota</taxon>
        <taxon>Viridiplantae</taxon>
        <taxon>Streptophyta</taxon>
        <taxon>Embryophyta</taxon>
        <taxon>Tracheophyta</taxon>
        <taxon>Spermatophyta</taxon>
        <taxon>Magnoliopsida</taxon>
        <taxon>eudicotyledons</taxon>
        <taxon>Gunneridae</taxon>
        <taxon>Pentapetalae</taxon>
        <taxon>asterids</taxon>
        <taxon>lamiids</taxon>
        <taxon>Lamiales</taxon>
        <taxon>Phrymaceae</taxon>
        <taxon>Erythranthe</taxon>
    </lineage>
</organism>
<accession>A0A022QEB5</accession>
<dbReference type="PANTHER" id="PTHR31415">
    <property type="entry name" value="OS05G0367900 PROTEIN"/>
    <property type="match status" value="1"/>
</dbReference>
<sequence length="223" mass="24763">MPHHSKAFWLCTYITIAFVVSSSITTLTLTVTMTPPGPHFYINEFYVPVLDLSQHMASNNNNNIFFDLAFVNILPEQTVHYGDVNITLSHGRNAVANYVVPTFFQEPLDVVYRREVVESRGVPWESTVKAVSNGSTVVFRVDLVALVKFHSLNTKKKDVRIGADVEVDGTGLNTNSKKKDVRIGADVEVDGTGLKLKREDIRLDSAASRRGVLGTLVLFLNLL</sequence>
<dbReference type="GO" id="GO:0098542">
    <property type="term" value="P:defense response to other organism"/>
    <property type="evidence" value="ECO:0007669"/>
    <property type="project" value="InterPro"/>
</dbReference>
<dbReference type="AlphaFoldDB" id="A0A022QEB5"/>
<dbReference type="PANTHER" id="PTHR31415:SF52">
    <property type="entry name" value="LATE EMBRYOGENESIS ABUNDANT (LEA) HYDROXYPROLINE-RICH GLYCOPROTEIN FAMILY-RELATED"/>
    <property type="match status" value="1"/>
</dbReference>
<evidence type="ECO:0000313" key="4">
    <source>
        <dbReference type="Proteomes" id="UP000030748"/>
    </source>
</evidence>
<feature type="non-terminal residue" evidence="3">
    <location>
        <position position="223"/>
    </location>
</feature>
<evidence type="ECO:0000256" key="2">
    <source>
        <dbReference type="ARBA" id="ARBA00023136"/>
    </source>
</evidence>
<evidence type="ECO:0000256" key="1">
    <source>
        <dbReference type="ARBA" id="ARBA00004370"/>
    </source>
</evidence>
<dbReference type="InterPro" id="IPR044839">
    <property type="entry name" value="NDR1-like"/>
</dbReference>
<keyword evidence="2" id="KW-0472">Membrane</keyword>
<dbReference type="GO" id="GO:0005886">
    <property type="term" value="C:plasma membrane"/>
    <property type="evidence" value="ECO:0000318"/>
    <property type="project" value="GO_Central"/>
</dbReference>
<reference evidence="3 4" key="1">
    <citation type="journal article" date="2013" name="Proc. Natl. Acad. Sci. U.S.A.">
        <title>Fine-scale variation in meiotic recombination in Mimulus inferred from population shotgun sequencing.</title>
        <authorList>
            <person name="Hellsten U."/>
            <person name="Wright K.M."/>
            <person name="Jenkins J."/>
            <person name="Shu S."/>
            <person name="Yuan Y."/>
            <person name="Wessler S.R."/>
            <person name="Schmutz J."/>
            <person name="Willis J.H."/>
            <person name="Rokhsar D.S."/>
        </authorList>
    </citation>
    <scope>NUCLEOTIDE SEQUENCE [LARGE SCALE GENOMIC DNA]</scope>
    <source>
        <strain evidence="4">cv. DUN x IM62</strain>
    </source>
</reference>
<protein>
    <recommendedName>
        <fullName evidence="5">Late embryogenesis abundant protein LEA-2 subgroup domain-containing protein</fullName>
    </recommendedName>
</protein>
<dbReference type="Proteomes" id="UP000030748">
    <property type="component" value="Unassembled WGS sequence"/>
</dbReference>
<proteinExistence type="predicted"/>
<evidence type="ECO:0000313" key="3">
    <source>
        <dbReference type="EMBL" id="EYU24880.1"/>
    </source>
</evidence>